<dbReference type="InterPro" id="IPR052509">
    <property type="entry name" value="Metal_resp_DNA-bind_regulator"/>
</dbReference>
<feature type="domain" description="Transcription regulator PadR N-terminal" evidence="2">
    <location>
        <begin position="27"/>
        <end position="96"/>
    </location>
</feature>
<dbReference type="Gene3D" id="1.10.10.10">
    <property type="entry name" value="Winged helix-like DNA-binding domain superfamily/Winged helix DNA-binding domain"/>
    <property type="match status" value="1"/>
</dbReference>
<keyword evidence="4" id="KW-1185">Reference proteome</keyword>
<dbReference type="InterPro" id="IPR005149">
    <property type="entry name" value="Tscrpt_reg_PadR_N"/>
</dbReference>
<dbReference type="EMBL" id="VIGD01000001">
    <property type="protein sequence ID" value="TQE92439.1"/>
    <property type="molecule type" value="Genomic_DNA"/>
</dbReference>
<evidence type="ECO:0000256" key="1">
    <source>
        <dbReference type="SAM" id="MobiDB-lite"/>
    </source>
</evidence>
<dbReference type="RefSeq" id="WP_141600991.1">
    <property type="nucleotide sequence ID" value="NZ_JARMSB010000004.1"/>
</dbReference>
<dbReference type="Pfam" id="PF03551">
    <property type="entry name" value="PadR"/>
    <property type="match status" value="1"/>
</dbReference>
<dbReference type="Proteomes" id="UP000315753">
    <property type="component" value="Unassembled WGS sequence"/>
</dbReference>
<dbReference type="InterPro" id="IPR036388">
    <property type="entry name" value="WH-like_DNA-bd_sf"/>
</dbReference>
<evidence type="ECO:0000259" key="2">
    <source>
        <dbReference type="Pfam" id="PF03551"/>
    </source>
</evidence>
<feature type="compositionally biased region" description="Polar residues" evidence="1">
    <location>
        <begin position="133"/>
        <end position="143"/>
    </location>
</feature>
<dbReference type="InterPro" id="IPR014091">
    <property type="entry name" value="Tscrpt_rep_PHB_PhaQ"/>
</dbReference>
<gene>
    <name evidence="3" type="primary">phaQ</name>
    <name evidence="3" type="ORF">FKZ59_01645</name>
</gene>
<sequence length="198" mass="22000">MVSKDEKKKPKSPSIGAPKNFLIPIMLLHLREFNTHGYELMEKITKFGIESLDHGNFYRLLRQLEKENLVTSVWDTSSGGPAKRIYSITEAGEKYLDMWANSLSEYQKLLNQFFNLYNPFFSTGSGGTKKENNSTTKSQQKVEATTENKTKKSSAPAKAASSKAKSAASSSSKPKTARTRKTKTQTAATPEPQEQPGV</sequence>
<organism evidence="3 4">
    <name type="scientific">Ureibacillus terrenus</name>
    <dbReference type="NCBI Taxonomy" id="118246"/>
    <lineage>
        <taxon>Bacteria</taxon>
        <taxon>Bacillati</taxon>
        <taxon>Bacillota</taxon>
        <taxon>Bacilli</taxon>
        <taxon>Bacillales</taxon>
        <taxon>Caryophanaceae</taxon>
        <taxon>Ureibacillus</taxon>
    </lineage>
</organism>
<comment type="caution">
    <text evidence="3">The sequence shown here is derived from an EMBL/GenBank/DDBJ whole genome shotgun (WGS) entry which is preliminary data.</text>
</comment>
<reference evidence="3 4" key="1">
    <citation type="submission" date="2019-06" db="EMBL/GenBank/DDBJ databases">
        <title>Genome sequence of Ureibacillus terrenus.</title>
        <authorList>
            <person name="Maclea K.S."/>
            <person name="Simoes M."/>
        </authorList>
    </citation>
    <scope>NUCLEOTIDE SEQUENCE [LARGE SCALE GENOMIC DNA]</scope>
    <source>
        <strain evidence="3 4">ATCC BAA-384</strain>
    </source>
</reference>
<feature type="region of interest" description="Disordered" evidence="1">
    <location>
        <begin position="125"/>
        <end position="198"/>
    </location>
</feature>
<proteinExistence type="predicted"/>
<dbReference type="InterPro" id="IPR036390">
    <property type="entry name" value="WH_DNA-bd_sf"/>
</dbReference>
<dbReference type="SUPFAM" id="SSF46785">
    <property type="entry name" value="Winged helix' DNA-binding domain"/>
    <property type="match status" value="1"/>
</dbReference>
<name>A0A540V6Q4_9BACL</name>
<dbReference type="NCBIfam" id="TIGR02719">
    <property type="entry name" value="repress_PhaQ"/>
    <property type="match status" value="1"/>
</dbReference>
<evidence type="ECO:0000313" key="4">
    <source>
        <dbReference type="Proteomes" id="UP000315753"/>
    </source>
</evidence>
<evidence type="ECO:0000313" key="3">
    <source>
        <dbReference type="EMBL" id="TQE92439.1"/>
    </source>
</evidence>
<dbReference type="PANTHER" id="PTHR33169:SF14">
    <property type="entry name" value="TRANSCRIPTIONAL REGULATOR RV3488"/>
    <property type="match status" value="1"/>
</dbReference>
<dbReference type="OrthoDB" id="9808017at2"/>
<protein>
    <submittedName>
        <fullName evidence="3">Poly-beta-hydroxybutyrate-responsive repressor</fullName>
    </submittedName>
</protein>
<dbReference type="AlphaFoldDB" id="A0A540V6Q4"/>
<accession>A0A540V6Q4</accession>
<dbReference type="PANTHER" id="PTHR33169">
    <property type="entry name" value="PADR-FAMILY TRANSCRIPTIONAL REGULATOR"/>
    <property type="match status" value="1"/>
</dbReference>
<feature type="compositionally biased region" description="Low complexity" evidence="1">
    <location>
        <begin position="153"/>
        <end position="174"/>
    </location>
</feature>